<keyword evidence="14" id="KW-1185">Reference proteome</keyword>
<feature type="compositionally biased region" description="Polar residues" evidence="10">
    <location>
        <begin position="528"/>
        <end position="538"/>
    </location>
</feature>
<feature type="region of interest" description="Disordered" evidence="10">
    <location>
        <begin position="501"/>
        <end position="538"/>
    </location>
</feature>
<keyword evidence="6 9" id="KW-0804">Transcription</keyword>
<dbReference type="EnsemblMetazoa" id="PHUM614070-RA">
    <property type="protein sequence ID" value="PHUM614070-PA"/>
    <property type="gene ID" value="PHUM614070"/>
</dbReference>
<evidence type="ECO:0000256" key="7">
    <source>
        <dbReference type="ARBA" id="ARBA00023242"/>
    </source>
</evidence>
<dbReference type="GO" id="GO:0003712">
    <property type="term" value="F:transcription coregulator activity"/>
    <property type="evidence" value="ECO:0007669"/>
    <property type="project" value="InterPro"/>
</dbReference>
<gene>
    <name evidence="13" type="primary">8239774</name>
    <name evidence="12" type="ORF">Phum_PHUM614070</name>
</gene>
<feature type="compositionally biased region" description="Basic and acidic residues" evidence="10">
    <location>
        <begin position="897"/>
        <end position="906"/>
    </location>
</feature>
<evidence type="ECO:0000313" key="12">
    <source>
        <dbReference type="EMBL" id="EEB20375.1"/>
    </source>
</evidence>
<feature type="region of interest" description="Disordered" evidence="10">
    <location>
        <begin position="732"/>
        <end position="1010"/>
    </location>
</feature>
<protein>
    <recommendedName>
        <fullName evidence="3 9">Mediator of RNA polymerase II transcription subunit 1</fullName>
    </recommendedName>
    <alternativeName>
        <fullName evidence="8 9">Mediator complex subunit 1</fullName>
    </alternativeName>
</protein>
<accession>E0W419</accession>
<dbReference type="EMBL" id="AAZO01007504">
    <property type="status" value="NOT_ANNOTATED_CDS"/>
    <property type="molecule type" value="Genomic_DNA"/>
</dbReference>
<evidence type="ECO:0000256" key="3">
    <source>
        <dbReference type="ARBA" id="ARBA00020612"/>
    </source>
</evidence>
<feature type="compositionally biased region" description="Polar residues" evidence="10">
    <location>
        <begin position="501"/>
        <end position="520"/>
    </location>
</feature>
<feature type="compositionally biased region" description="Polar residues" evidence="10">
    <location>
        <begin position="801"/>
        <end position="816"/>
    </location>
</feature>
<reference evidence="12" key="1">
    <citation type="submission" date="2007-04" db="EMBL/GenBank/DDBJ databases">
        <title>Annotation of Pediculus humanus corporis strain USDA.</title>
        <authorList>
            <person name="Kirkness E."/>
            <person name="Hannick L."/>
            <person name="Hass B."/>
            <person name="Bruggner R."/>
            <person name="Lawson D."/>
            <person name="Bidwell S."/>
            <person name="Joardar V."/>
            <person name="Caler E."/>
            <person name="Walenz B."/>
            <person name="Inman J."/>
            <person name="Schobel S."/>
            <person name="Galinsky K."/>
            <person name="Amedeo P."/>
            <person name="Strausberg R."/>
        </authorList>
    </citation>
    <scope>NUCLEOTIDE SEQUENCE</scope>
    <source>
        <strain evidence="12">USDA</strain>
    </source>
</reference>
<dbReference type="EMBL" id="DS235886">
    <property type="protein sequence ID" value="EEB20375.1"/>
    <property type="molecule type" value="Genomic_DNA"/>
</dbReference>
<evidence type="ECO:0000256" key="4">
    <source>
        <dbReference type="ARBA" id="ARBA00023015"/>
    </source>
</evidence>
<dbReference type="GO" id="GO:0045944">
    <property type="term" value="P:positive regulation of transcription by RNA polymerase II"/>
    <property type="evidence" value="ECO:0007669"/>
    <property type="project" value="UniProtKB-ARBA"/>
</dbReference>
<dbReference type="STRING" id="121224.E0W419"/>
<evidence type="ECO:0000256" key="8">
    <source>
        <dbReference type="ARBA" id="ARBA00031254"/>
    </source>
</evidence>
<dbReference type="InterPro" id="IPR051999">
    <property type="entry name" value="Mediator_complex_subunit_1"/>
</dbReference>
<feature type="compositionally biased region" description="Polar residues" evidence="10">
    <location>
        <begin position="948"/>
        <end position="966"/>
    </location>
</feature>
<evidence type="ECO:0000256" key="10">
    <source>
        <dbReference type="SAM" id="MobiDB-lite"/>
    </source>
</evidence>
<feature type="region of interest" description="Disordered" evidence="10">
    <location>
        <begin position="1055"/>
        <end position="1185"/>
    </location>
</feature>
<dbReference type="KEGG" id="phu:Phum_PHUM614070"/>
<dbReference type="OMA" id="KPGMNDM"/>
<evidence type="ECO:0000256" key="1">
    <source>
        <dbReference type="ARBA" id="ARBA00004123"/>
    </source>
</evidence>
<feature type="compositionally biased region" description="Acidic residues" evidence="10">
    <location>
        <begin position="1406"/>
        <end position="1416"/>
    </location>
</feature>
<comment type="function">
    <text evidence="9">Component of the Mediator complex, a coactivator involved in the regulated transcription of nearly all RNA polymerase II-dependent genes. Mediator functions as a bridge to convey information from gene-specific regulatory proteins to the basal RNA polymerase II transcription machinery. Mediator is recruited to promoters by direct interactions with regulatory proteins and serves as a scaffold for the assembly of a functional preinitiation complex with RNA polymerase II and the general transcription factors.</text>
</comment>
<feature type="region of interest" description="Disordered" evidence="10">
    <location>
        <begin position="1382"/>
        <end position="1416"/>
    </location>
</feature>
<dbReference type="InParanoid" id="E0W419"/>
<feature type="compositionally biased region" description="Low complexity" evidence="10">
    <location>
        <begin position="1094"/>
        <end position="1142"/>
    </location>
</feature>
<sequence>MDLLMEKIRSKANQFKSFAECAKSIRMSQLEKRFPMDVADRHQLQKCLDTLQQSMKVTTMQGIVERLESISRQLSLKLMPGPTGLELFISSDMFYLEVSLESTGNVKDVKIHHEGKLEQQSCEELVKSLSKGDFEDFTIQLQGLISIYQLNAEKKVKCKAFSALCALEADLDAHWSLQSNTKNVLTLLNKSPVGVLLKRRGGHPMRLTYFVSPYEVLETKKELSLDLIYKSNIGCSVTICLEGSAAHKLQTAPLVSINKNSNKSSVLYAPMTPSNSATLPAYFTLKLNKPQPICLELVKQINALSELECCDSSNPHPLFSLITQFASNGKMDSSSNKGLFVNLPDQVHCYFMTECRGLDGVMLSSIPFTHPSQVPLILSILRQQAVFNGLVSSIIRPHSKQDVENMVMLEVSALSCQYLSVSFEHPLQESMSTIEIDLTDVSSIKAKLYTSTTEMNVKTSTEHISKILQRCLSIPVTMRYLIKALQNQSIDGNLNAMNNGHFSSAPNGNLGNGNDQSPIDTSKIKQENGLSNGMNGRNNTLRNQFDDFSSFSTTVIDHNIPKSTNILSFVVEQQKQKKRQKHDKHWKASKQKSIDDCEILLESSSNDSVSTDTPMEIDLETEFLVRDKDDLAENSEIDDVEEMLKVAAGPARTDIKFKKSKEVKKSPSRNSLIMDLTDGKGLVPPSVTITPITPNTPNINSVLERRPGIEIIPLTNSAAISSSITITPISSSLDKEERKNCGNKNLDEKIREKKRKRKREDENATKMGPPEKVPVKNDPLSKPVSVSIIKPATDSPPGINRPNSPSVRKYSASPTQFREKSSSSSFQPSPKHSPAYGSSPKHSPKHGTSSPKQPNSGSGKPSMSTLKSASSSPNSIKSSEGKMKTNSGSGSLGGIGKEQRDKDSSRKTTGNSSNSSTSGSPKIKSSSVKLKQLDLSGELSSSLSGRSTPPNNASTGDLKNSGNPLQRNRKGSLSAVIDKLKSAQEVSDTAPVGVKRDSSNCGSSKEGKLPSGLCGATLSKIGLEGKALSIQKIPDGIKNPGEYMVKQSSDGMKLLINKKSKEGSKITKSGSSSGTGFFKTHTGLKPGVISGPASKKSTSKSNSLSGMSSKGSSSLSKNSTIKSSIAKSLSSKGSGSPKIITSAITDLTRKENSGKSRSLKINSDKTLFKEGMRKGSPAPVRDEDHERAIKTLKIESGFPPSEKISDKSEIKIMDIPASKTSLDLAANLKYQTSKHDAKIPSSNVPNLLSLPMALTNVSPKLPMTSPNLPTTSLSSITSKLDRGEDSKFVEATIVDKMENDGSSTTTVDVTSVKFQTSNTPLPKSDDVKKSFDISKHLISTQQPPEMLIDFSNSLTGKILTDKSEKALVVGVTTPTCFVKPNSPAIFQKSPVQSPMDVPSQSPQSITDDELMDEAID</sequence>
<feature type="compositionally biased region" description="Low complexity" evidence="10">
    <location>
        <begin position="907"/>
        <end position="947"/>
    </location>
</feature>
<dbReference type="Proteomes" id="UP000009046">
    <property type="component" value="Unassembled WGS sequence"/>
</dbReference>
<dbReference type="Pfam" id="PF10744">
    <property type="entry name" value="Med1"/>
    <property type="match status" value="1"/>
</dbReference>
<dbReference type="GO" id="GO:0016592">
    <property type="term" value="C:mediator complex"/>
    <property type="evidence" value="ECO:0007669"/>
    <property type="project" value="InterPro"/>
</dbReference>
<dbReference type="CTD" id="8239774"/>
<dbReference type="PANTHER" id="PTHR12881">
    <property type="entry name" value="MEDIATOR OF RNA POLYMERASE II TRANSCRIPTION SUBUNIT 1"/>
    <property type="match status" value="1"/>
</dbReference>
<evidence type="ECO:0000256" key="6">
    <source>
        <dbReference type="ARBA" id="ARBA00023163"/>
    </source>
</evidence>
<organism>
    <name type="scientific">Pediculus humanus subsp. corporis</name>
    <name type="common">Body louse</name>
    <dbReference type="NCBI Taxonomy" id="121224"/>
    <lineage>
        <taxon>Eukaryota</taxon>
        <taxon>Metazoa</taxon>
        <taxon>Ecdysozoa</taxon>
        <taxon>Arthropoda</taxon>
        <taxon>Hexapoda</taxon>
        <taxon>Insecta</taxon>
        <taxon>Pterygota</taxon>
        <taxon>Neoptera</taxon>
        <taxon>Paraneoptera</taxon>
        <taxon>Psocodea</taxon>
        <taxon>Troctomorpha</taxon>
        <taxon>Phthiraptera</taxon>
        <taxon>Anoplura</taxon>
        <taxon>Pediculidae</taxon>
        <taxon>Pediculus</taxon>
    </lineage>
</organism>
<dbReference type="OrthoDB" id="2281547at2759"/>
<dbReference type="VEuPathDB" id="VectorBase:PHUM614070"/>
<proteinExistence type="inferred from homology"/>
<evidence type="ECO:0000313" key="14">
    <source>
        <dbReference type="Proteomes" id="UP000009046"/>
    </source>
</evidence>
<feature type="compositionally biased region" description="Low complexity" evidence="10">
    <location>
        <begin position="868"/>
        <end position="878"/>
    </location>
</feature>
<feature type="compositionally biased region" description="Low complexity" evidence="10">
    <location>
        <begin position="1066"/>
        <end position="1083"/>
    </location>
</feature>
<reference evidence="13" key="3">
    <citation type="submission" date="2021-02" db="UniProtKB">
        <authorList>
            <consortium name="EnsemblMetazoa"/>
        </authorList>
    </citation>
    <scope>IDENTIFICATION</scope>
    <source>
        <strain evidence="13">USDA</strain>
    </source>
</reference>
<comment type="subcellular location">
    <subcellularLocation>
        <location evidence="1 9">Nucleus</location>
    </subcellularLocation>
</comment>
<evidence type="ECO:0000313" key="13">
    <source>
        <dbReference type="EnsemblMetazoa" id="PHUM614070-PA"/>
    </source>
</evidence>
<reference evidence="12" key="2">
    <citation type="submission" date="2007-04" db="EMBL/GenBank/DDBJ databases">
        <title>The genome of the human body louse.</title>
        <authorList>
            <consortium name="The Human Body Louse Genome Consortium"/>
            <person name="Kirkness E."/>
            <person name="Walenz B."/>
            <person name="Hass B."/>
            <person name="Bruggner R."/>
            <person name="Strausberg R."/>
        </authorList>
    </citation>
    <scope>NUCLEOTIDE SEQUENCE</scope>
    <source>
        <strain evidence="12">USDA</strain>
    </source>
</reference>
<feature type="domain" description="Mediator complex subunit Med1" evidence="11">
    <location>
        <begin position="45"/>
        <end position="396"/>
    </location>
</feature>
<dbReference type="HOGENOM" id="CLU_002545_0_0_1"/>
<dbReference type="eggNOG" id="ENOG502QPZ7">
    <property type="taxonomic scope" value="Eukaryota"/>
</dbReference>
<feature type="compositionally biased region" description="Basic and acidic residues" evidence="10">
    <location>
        <begin position="733"/>
        <end position="751"/>
    </location>
</feature>
<keyword evidence="5 9" id="KW-0010">Activator</keyword>
<comment type="similarity">
    <text evidence="2 9">Belongs to the Mediator complex subunit 1 family.</text>
</comment>
<feature type="compositionally biased region" description="Polar residues" evidence="10">
    <location>
        <begin position="846"/>
        <end position="867"/>
    </location>
</feature>
<keyword evidence="4 9" id="KW-0805">Transcription regulation</keyword>
<feature type="compositionally biased region" description="Low complexity" evidence="10">
    <location>
        <begin position="822"/>
        <end position="834"/>
    </location>
</feature>
<evidence type="ECO:0000256" key="5">
    <source>
        <dbReference type="ARBA" id="ARBA00023159"/>
    </source>
</evidence>
<dbReference type="InterPro" id="IPR019680">
    <property type="entry name" value="Mediator_Med1"/>
</dbReference>
<dbReference type="GeneID" id="8239774"/>
<name>E0W419_PEDHC</name>
<evidence type="ECO:0000259" key="11">
    <source>
        <dbReference type="Pfam" id="PF10744"/>
    </source>
</evidence>
<keyword evidence="7 9" id="KW-0539">Nucleus</keyword>
<dbReference type="PANTHER" id="PTHR12881:SF10">
    <property type="entry name" value="MEDIATOR OF RNA POLYMERASE II TRANSCRIPTION SUBUNIT 1"/>
    <property type="match status" value="1"/>
</dbReference>
<dbReference type="RefSeq" id="XP_002433113.1">
    <property type="nucleotide sequence ID" value="XM_002433068.1"/>
</dbReference>
<feature type="compositionally biased region" description="Basic and acidic residues" evidence="10">
    <location>
        <begin position="1162"/>
        <end position="1173"/>
    </location>
</feature>
<evidence type="ECO:0000256" key="9">
    <source>
        <dbReference type="RuleBase" id="RU364059"/>
    </source>
</evidence>
<dbReference type="FunCoup" id="E0W419">
    <property type="interactions" value="224"/>
</dbReference>
<evidence type="ECO:0000256" key="2">
    <source>
        <dbReference type="ARBA" id="ARBA00006210"/>
    </source>
</evidence>